<proteinExistence type="inferred from homology"/>
<dbReference type="PANTHER" id="PTHR36842:SF1">
    <property type="entry name" value="PROTEIN TOLB"/>
    <property type="match status" value="1"/>
</dbReference>
<feature type="compositionally biased region" description="Low complexity" evidence="2">
    <location>
        <begin position="22"/>
        <end position="48"/>
    </location>
</feature>
<reference evidence="3" key="1">
    <citation type="submission" date="2020-05" db="EMBL/GenBank/DDBJ databases">
        <authorList>
            <person name="Chiriac C."/>
            <person name="Salcher M."/>
            <person name="Ghai R."/>
            <person name="Kavagutti S V."/>
        </authorList>
    </citation>
    <scope>NUCLEOTIDE SEQUENCE</scope>
</reference>
<dbReference type="PROSITE" id="PS51257">
    <property type="entry name" value="PROKAR_LIPOPROTEIN"/>
    <property type="match status" value="1"/>
</dbReference>
<dbReference type="AlphaFoldDB" id="A0A6J6CZ96"/>
<dbReference type="EMBL" id="CAEZSR010000044">
    <property type="protein sequence ID" value="CAB4556960.1"/>
    <property type="molecule type" value="Genomic_DNA"/>
</dbReference>
<accession>A0A6J6CZ96</accession>
<sequence>MHSITRLLLPMALFVTACGGPSPGATSASPEPPTAASTTATPASTTGSDVDDPIAVSCPIQEEPGGDWYLGTCIIDPTTGEFRSRHPEGSVFVGATWNPAHDRVAGVCEYRSWSATDIWPMSEGFDLGLVGTARNRGGEICLVDVASGRIDVVTTTGYRANSPSFTPDGVGLVYAVGNGPIVVGGGTSVPPEGPTPGIHLWDGTSTRTLTDDAGDDLPVVSPDGRFVAFTAADGRLALVSIADGGRRPLTAGDGTDLGAAWSPDGSRIAFVRYPFVGGDVELRIVDVADGAEQLLDTGATPMPPMALDVTPEWSLDGELLTAALWTEHSTSQVAVWNLADGTRTDLSAGDLPEAVGAMFPSWSPDGTEIVYASDHEGSVFVLYAVRPDGTGLRQVSDGTDEVFDPAWS</sequence>
<dbReference type="Gene3D" id="2.120.10.30">
    <property type="entry name" value="TolB, C-terminal domain"/>
    <property type="match status" value="2"/>
</dbReference>
<feature type="region of interest" description="Disordered" evidence="2">
    <location>
        <begin position="22"/>
        <end position="53"/>
    </location>
</feature>
<gene>
    <name evidence="3" type="ORF">UFOPK1493_01475</name>
</gene>
<name>A0A6J6CZ96_9ZZZZ</name>
<dbReference type="InterPro" id="IPR011042">
    <property type="entry name" value="6-blade_b-propeller_TolB-like"/>
</dbReference>
<evidence type="ECO:0000256" key="2">
    <source>
        <dbReference type="SAM" id="MobiDB-lite"/>
    </source>
</evidence>
<organism evidence="3">
    <name type="scientific">freshwater metagenome</name>
    <dbReference type="NCBI Taxonomy" id="449393"/>
    <lineage>
        <taxon>unclassified sequences</taxon>
        <taxon>metagenomes</taxon>
        <taxon>ecological metagenomes</taxon>
    </lineage>
</organism>
<dbReference type="PANTHER" id="PTHR36842">
    <property type="entry name" value="PROTEIN TOLB HOMOLOG"/>
    <property type="match status" value="1"/>
</dbReference>
<evidence type="ECO:0000313" key="3">
    <source>
        <dbReference type="EMBL" id="CAB4556960.1"/>
    </source>
</evidence>
<dbReference type="Pfam" id="PF07676">
    <property type="entry name" value="PD40"/>
    <property type="match status" value="2"/>
</dbReference>
<comment type="similarity">
    <text evidence="1">Belongs to the TolB family.</text>
</comment>
<dbReference type="SUPFAM" id="SSF82171">
    <property type="entry name" value="DPP6 N-terminal domain-like"/>
    <property type="match status" value="1"/>
</dbReference>
<protein>
    <submittedName>
        <fullName evidence="3">Unannotated protein</fullName>
    </submittedName>
</protein>
<evidence type="ECO:0000256" key="1">
    <source>
        <dbReference type="ARBA" id="ARBA00009820"/>
    </source>
</evidence>
<dbReference type="InterPro" id="IPR011659">
    <property type="entry name" value="WD40"/>
</dbReference>